<feature type="region of interest" description="Disordered" evidence="1">
    <location>
        <begin position="21"/>
        <end position="57"/>
    </location>
</feature>
<dbReference type="PANTHER" id="PTHR36856">
    <property type="entry name" value="OS07G0175200 PROTEIN"/>
    <property type="match status" value="1"/>
</dbReference>
<reference evidence="2" key="1">
    <citation type="journal article" date="2023" name="Mol. Ecol. Resour.">
        <title>Chromosome-level genome assembly of a triploid poplar Populus alba 'Berolinensis'.</title>
        <authorList>
            <person name="Chen S."/>
            <person name="Yu Y."/>
            <person name="Wang X."/>
            <person name="Wang S."/>
            <person name="Zhang T."/>
            <person name="Zhou Y."/>
            <person name="He R."/>
            <person name="Meng N."/>
            <person name="Wang Y."/>
            <person name="Liu W."/>
            <person name="Liu Z."/>
            <person name="Liu J."/>
            <person name="Guo Q."/>
            <person name="Huang H."/>
            <person name="Sederoff R.R."/>
            <person name="Wang G."/>
            <person name="Qu G."/>
            <person name="Chen S."/>
        </authorList>
    </citation>
    <scope>NUCLEOTIDE SEQUENCE</scope>
    <source>
        <strain evidence="2">SC-2020</strain>
    </source>
</reference>
<feature type="region of interest" description="Disordered" evidence="1">
    <location>
        <begin position="77"/>
        <end position="107"/>
    </location>
</feature>
<feature type="compositionally biased region" description="Basic and acidic residues" evidence="1">
    <location>
        <begin position="23"/>
        <end position="39"/>
    </location>
</feature>
<dbReference type="AlphaFoldDB" id="A0AAD6RFA2"/>
<dbReference type="Proteomes" id="UP001164929">
    <property type="component" value="Chromosome 2"/>
</dbReference>
<proteinExistence type="predicted"/>
<dbReference type="EMBL" id="JAQIZT010000002">
    <property type="protein sequence ID" value="KAJ7007666.1"/>
    <property type="molecule type" value="Genomic_DNA"/>
</dbReference>
<accession>A0AAD6RFA2</accession>
<keyword evidence="3" id="KW-1185">Reference proteome</keyword>
<evidence type="ECO:0000313" key="3">
    <source>
        <dbReference type="Proteomes" id="UP001164929"/>
    </source>
</evidence>
<protein>
    <submittedName>
        <fullName evidence="2">Uncharacterized protein</fullName>
    </submittedName>
</protein>
<gene>
    <name evidence="2" type="ORF">NC653_006639</name>
</gene>
<feature type="compositionally biased region" description="Low complexity" evidence="1">
    <location>
        <begin position="83"/>
        <end position="101"/>
    </location>
</feature>
<evidence type="ECO:0000313" key="2">
    <source>
        <dbReference type="EMBL" id="KAJ7007666.1"/>
    </source>
</evidence>
<dbReference type="PANTHER" id="PTHR36856:SF2">
    <property type="match status" value="1"/>
</dbReference>
<name>A0AAD6RFA2_9ROSI</name>
<organism evidence="2 3">
    <name type="scientific">Populus alba x Populus x berolinensis</name>
    <dbReference type="NCBI Taxonomy" id="444605"/>
    <lineage>
        <taxon>Eukaryota</taxon>
        <taxon>Viridiplantae</taxon>
        <taxon>Streptophyta</taxon>
        <taxon>Embryophyta</taxon>
        <taxon>Tracheophyta</taxon>
        <taxon>Spermatophyta</taxon>
        <taxon>Magnoliopsida</taxon>
        <taxon>eudicotyledons</taxon>
        <taxon>Gunneridae</taxon>
        <taxon>Pentapetalae</taxon>
        <taxon>rosids</taxon>
        <taxon>fabids</taxon>
        <taxon>Malpighiales</taxon>
        <taxon>Salicaceae</taxon>
        <taxon>Saliceae</taxon>
        <taxon>Populus</taxon>
    </lineage>
</organism>
<comment type="caution">
    <text evidence="2">The sequence shown here is derived from an EMBL/GenBank/DDBJ whole genome shotgun (WGS) entry which is preliminary data.</text>
</comment>
<evidence type="ECO:0000256" key="1">
    <source>
        <dbReference type="SAM" id="MobiDB-lite"/>
    </source>
</evidence>
<sequence>MTLTFEIFKNVVAPIRKRQIVGELDKETGNTMDNEKGESSGDSLGANDGTKKKLSKDGAEALKKCLEENKGDRNKCKSKIDALRSSSAPRKRPLLPLRLKSGSLTDV</sequence>